<name>A0A0Q3K7M6_BRADI</name>
<accession>A0A0Q3K7M6</accession>
<sequence>MFSPCPTLCGCSISPLNLTERSYFSCILSLHHRRSTSSPSCNSALATESCPRTRSTPLPHHQGRKMIFHVDKKA</sequence>
<reference evidence="1" key="2">
    <citation type="submission" date="2017-06" db="EMBL/GenBank/DDBJ databases">
        <title>WGS assembly of Brachypodium distachyon.</title>
        <authorList>
            <consortium name="The International Brachypodium Initiative"/>
            <person name="Lucas S."/>
            <person name="Harmon-Smith M."/>
            <person name="Lail K."/>
            <person name="Tice H."/>
            <person name="Grimwood J."/>
            <person name="Bruce D."/>
            <person name="Barry K."/>
            <person name="Shu S."/>
            <person name="Lindquist E."/>
            <person name="Wang M."/>
            <person name="Pitluck S."/>
            <person name="Vogel J.P."/>
            <person name="Garvin D.F."/>
            <person name="Mockler T.C."/>
            <person name="Schmutz J."/>
            <person name="Rokhsar D."/>
            <person name="Bevan M.W."/>
        </authorList>
    </citation>
    <scope>NUCLEOTIDE SEQUENCE</scope>
    <source>
        <strain evidence="1">Bd21</strain>
    </source>
</reference>
<proteinExistence type="predicted"/>
<dbReference type="InParanoid" id="A0A0Q3K7M6"/>
<organism evidence="1">
    <name type="scientific">Brachypodium distachyon</name>
    <name type="common">Purple false brome</name>
    <name type="synonym">Trachynia distachya</name>
    <dbReference type="NCBI Taxonomy" id="15368"/>
    <lineage>
        <taxon>Eukaryota</taxon>
        <taxon>Viridiplantae</taxon>
        <taxon>Streptophyta</taxon>
        <taxon>Embryophyta</taxon>
        <taxon>Tracheophyta</taxon>
        <taxon>Spermatophyta</taxon>
        <taxon>Magnoliopsida</taxon>
        <taxon>Liliopsida</taxon>
        <taxon>Poales</taxon>
        <taxon>Poaceae</taxon>
        <taxon>BOP clade</taxon>
        <taxon>Pooideae</taxon>
        <taxon>Stipodae</taxon>
        <taxon>Brachypodieae</taxon>
        <taxon>Brachypodium</taxon>
    </lineage>
</organism>
<evidence type="ECO:0000313" key="2">
    <source>
        <dbReference type="EnsemblPlants" id="KQK06849"/>
    </source>
</evidence>
<reference evidence="1 2" key="1">
    <citation type="journal article" date="2010" name="Nature">
        <title>Genome sequencing and analysis of the model grass Brachypodium distachyon.</title>
        <authorList>
            <consortium name="International Brachypodium Initiative"/>
        </authorList>
    </citation>
    <scope>NUCLEOTIDE SEQUENCE [LARGE SCALE GENOMIC DNA]</scope>
    <source>
        <strain evidence="1 2">Bd21</strain>
    </source>
</reference>
<dbReference type="Gramene" id="KQK06849">
    <property type="protein sequence ID" value="KQK06849"/>
    <property type="gene ID" value="BRADI_2g30552v3"/>
</dbReference>
<dbReference type="EMBL" id="CM000881">
    <property type="protein sequence ID" value="KQK06849.1"/>
    <property type="molecule type" value="Genomic_DNA"/>
</dbReference>
<dbReference type="Proteomes" id="UP000008810">
    <property type="component" value="Chromosome 2"/>
</dbReference>
<protein>
    <submittedName>
        <fullName evidence="1 2">Uncharacterized protein</fullName>
    </submittedName>
</protein>
<keyword evidence="3" id="KW-1185">Reference proteome</keyword>
<evidence type="ECO:0000313" key="1">
    <source>
        <dbReference type="EMBL" id="KQK06849.1"/>
    </source>
</evidence>
<evidence type="ECO:0000313" key="3">
    <source>
        <dbReference type="Proteomes" id="UP000008810"/>
    </source>
</evidence>
<dbReference type="EnsemblPlants" id="KQK06849">
    <property type="protein sequence ID" value="KQK06849"/>
    <property type="gene ID" value="BRADI_2g30552v3"/>
</dbReference>
<gene>
    <name evidence="1" type="ORF">BRADI_2g30552v3</name>
</gene>
<reference evidence="2" key="3">
    <citation type="submission" date="2018-08" db="UniProtKB">
        <authorList>
            <consortium name="EnsemblPlants"/>
        </authorList>
    </citation>
    <scope>IDENTIFICATION</scope>
    <source>
        <strain evidence="2">cv. Bd21</strain>
    </source>
</reference>
<dbReference type="AlphaFoldDB" id="A0A0Q3K7M6"/>